<comment type="caution">
    <text evidence="1">The sequence shown here is derived from an EMBL/GenBank/DDBJ whole genome shotgun (WGS) entry which is preliminary data.</text>
</comment>
<accession>A0A9P7EI05</accession>
<name>A0A9P7EI05_9AGAM</name>
<keyword evidence="2" id="KW-1185">Reference proteome</keyword>
<evidence type="ECO:0000313" key="2">
    <source>
        <dbReference type="Proteomes" id="UP000807769"/>
    </source>
</evidence>
<dbReference type="GeneID" id="64628884"/>
<protein>
    <submittedName>
        <fullName evidence="1">Uncharacterized protein</fullName>
    </submittedName>
</protein>
<dbReference type="RefSeq" id="XP_041196636.1">
    <property type="nucleotide sequence ID" value="XM_041334867.1"/>
</dbReference>
<reference evidence="1" key="1">
    <citation type="journal article" date="2020" name="New Phytol.">
        <title>Comparative genomics reveals dynamic genome evolution in host specialist ectomycorrhizal fungi.</title>
        <authorList>
            <person name="Lofgren L.A."/>
            <person name="Nguyen N.H."/>
            <person name="Vilgalys R."/>
            <person name="Ruytinx J."/>
            <person name="Liao H.L."/>
            <person name="Branco S."/>
            <person name="Kuo A."/>
            <person name="LaButti K."/>
            <person name="Lipzen A."/>
            <person name="Andreopoulos W."/>
            <person name="Pangilinan J."/>
            <person name="Riley R."/>
            <person name="Hundley H."/>
            <person name="Na H."/>
            <person name="Barry K."/>
            <person name="Grigoriev I.V."/>
            <person name="Stajich J.E."/>
            <person name="Kennedy P.G."/>
        </authorList>
    </citation>
    <scope>NUCLEOTIDE SEQUENCE</scope>
    <source>
        <strain evidence="1">MN1</strain>
    </source>
</reference>
<gene>
    <name evidence="1" type="ORF">BJ212DRAFT_1334384</name>
</gene>
<sequence>MASAGVKPAQYKRNRFRFCCGNHLAKTNGETGRGESLHVCLDSSLRAGRQSACMQDV</sequence>
<proteinExistence type="predicted"/>
<evidence type="ECO:0000313" key="1">
    <source>
        <dbReference type="EMBL" id="KAG1821896.1"/>
    </source>
</evidence>
<dbReference type="AlphaFoldDB" id="A0A9P7EI05"/>
<dbReference type="Proteomes" id="UP000807769">
    <property type="component" value="Unassembled WGS sequence"/>
</dbReference>
<dbReference type="EMBL" id="JABBWG010000006">
    <property type="protein sequence ID" value="KAG1821896.1"/>
    <property type="molecule type" value="Genomic_DNA"/>
</dbReference>
<organism evidence="1 2">
    <name type="scientific">Suillus subaureus</name>
    <dbReference type="NCBI Taxonomy" id="48587"/>
    <lineage>
        <taxon>Eukaryota</taxon>
        <taxon>Fungi</taxon>
        <taxon>Dikarya</taxon>
        <taxon>Basidiomycota</taxon>
        <taxon>Agaricomycotina</taxon>
        <taxon>Agaricomycetes</taxon>
        <taxon>Agaricomycetidae</taxon>
        <taxon>Boletales</taxon>
        <taxon>Suillineae</taxon>
        <taxon>Suillaceae</taxon>
        <taxon>Suillus</taxon>
    </lineage>
</organism>